<evidence type="ECO:0000256" key="7">
    <source>
        <dbReference type="RuleBase" id="RU362091"/>
    </source>
</evidence>
<name>G5HEX2_9FIRM</name>
<dbReference type="InterPro" id="IPR038377">
    <property type="entry name" value="Na/Glc_symporter_sf"/>
</dbReference>
<feature type="transmembrane region" description="Helical" evidence="8">
    <location>
        <begin position="178"/>
        <end position="196"/>
    </location>
</feature>
<feature type="transmembrane region" description="Helical" evidence="8">
    <location>
        <begin position="430"/>
        <end position="449"/>
    </location>
</feature>
<dbReference type="HOGENOM" id="CLU_018808_15_3_9"/>
<dbReference type="PROSITE" id="PS50283">
    <property type="entry name" value="NA_SOLUT_SYMP_3"/>
    <property type="match status" value="1"/>
</dbReference>
<dbReference type="PANTHER" id="PTHR48086">
    <property type="entry name" value="SODIUM/PROLINE SYMPORTER-RELATED"/>
    <property type="match status" value="1"/>
</dbReference>
<evidence type="ECO:0000256" key="2">
    <source>
        <dbReference type="ARBA" id="ARBA00006434"/>
    </source>
</evidence>
<dbReference type="eggNOG" id="COG0591">
    <property type="taxonomic scope" value="Bacteria"/>
</dbReference>
<feature type="transmembrane region" description="Helical" evidence="8">
    <location>
        <begin position="461"/>
        <end position="479"/>
    </location>
</feature>
<protein>
    <recommendedName>
        <fullName evidence="11">Sodium:solute symporter family protein</fullName>
    </recommendedName>
</protein>
<feature type="transmembrane region" description="Helical" evidence="8">
    <location>
        <begin position="143"/>
        <end position="166"/>
    </location>
</feature>
<gene>
    <name evidence="9" type="ORF">HMPREF9469_00995</name>
</gene>
<dbReference type="AlphaFoldDB" id="G5HEX2"/>
<feature type="transmembrane region" description="Helical" evidence="8">
    <location>
        <begin position="73"/>
        <end position="94"/>
    </location>
</feature>
<evidence type="ECO:0000256" key="5">
    <source>
        <dbReference type="ARBA" id="ARBA00022989"/>
    </source>
</evidence>
<keyword evidence="3" id="KW-0813">Transport</keyword>
<evidence type="ECO:0008006" key="11">
    <source>
        <dbReference type="Google" id="ProtNLM"/>
    </source>
</evidence>
<dbReference type="CDD" id="cd10322">
    <property type="entry name" value="SLC5sbd"/>
    <property type="match status" value="1"/>
</dbReference>
<evidence type="ECO:0000256" key="3">
    <source>
        <dbReference type="ARBA" id="ARBA00022448"/>
    </source>
</evidence>
<keyword evidence="5 8" id="KW-1133">Transmembrane helix</keyword>
<feature type="transmembrane region" description="Helical" evidence="8">
    <location>
        <begin position="264"/>
        <end position="285"/>
    </location>
</feature>
<feature type="transmembrane region" description="Helical" evidence="8">
    <location>
        <begin position="7"/>
        <end position="26"/>
    </location>
</feature>
<comment type="subcellular location">
    <subcellularLocation>
        <location evidence="1">Membrane</location>
        <topology evidence="1">Multi-pass membrane protein</topology>
    </subcellularLocation>
</comment>
<dbReference type="PATRIC" id="fig|742733.3.peg.999"/>
<feature type="transmembrane region" description="Helical" evidence="8">
    <location>
        <begin position="319"/>
        <end position="347"/>
    </location>
</feature>
<organism evidence="9 10">
    <name type="scientific">[Clostridium] citroniae WAL-17108</name>
    <dbReference type="NCBI Taxonomy" id="742733"/>
    <lineage>
        <taxon>Bacteria</taxon>
        <taxon>Bacillati</taxon>
        <taxon>Bacillota</taxon>
        <taxon>Clostridia</taxon>
        <taxon>Lachnospirales</taxon>
        <taxon>Lachnospiraceae</taxon>
        <taxon>Enterocloster</taxon>
    </lineage>
</organism>
<evidence type="ECO:0000256" key="8">
    <source>
        <dbReference type="SAM" id="Phobius"/>
    </source>
</evidence>
<sequence>MERNIQLLICALYFGLTLVVGLIASFKMQGSAAYHGTQLGVTAIACASCGEWLGGTATTGVSEYGFLYGISGAWYTIANALGIFLLGVLFASLYRSIGSITVPGIMEHFFGAEARTVSSILLIIVMLAVGVSQMVAAGKLGEGILGIDFTHSCLVFAVIFIAYTMMGGMKAITSTNRMHLIVMYLGVILGMVFAIGKVGGFSQLFSMLKVVDAQEGTNHFGMFSIGMPKVSSWIIASMLGAGTAQAGLQPVLVAKDTVSAKKSCLLTACIVAPFGFFTAVMGMAAKVLSSSGQLIAITGENVTEAKLGFSTLLLQLPDLAGGLILASVLAALLSTASPIILASATLFTKDIYQRKLKPNSTDKEIVCISKIMTVASGIICCICAIALVDATTVLDLVYSAYSLRGAIFIVLLCGICGWKLSSKVACQSMIASSIVMLLWVGYKMIYSVYPLSIGGFAITETYAGMMTAVVICVLGKLLLKKNVTDVEEVD</sequence>
<evidence type="ECO:0000256" key="1">
    <source>
        <dbReference type="ARBA" id="ARBA00004141"/>
    </source>
</evidence>
<evidence type="ECO:0000313" key="9">
    <source>
        <dbReference type="EMBL" id="EHF00081.1"/>
    </source>
</evidence>
<keyword evidence="4 8" id="KW-0812">Transmembrane</keyword>
<accession>G5HEX2</accession>
<feature type="transmembrane region" description="Helical" evidence="8">
    <location>
        <begin position="115"/>
        <end position="137"/>
    </location>
</feature>
<dbReference type="InterPro" id="IPR050277">
    <property type="entry name" value="Sodium:Solute_Symporter"/>
</dbReference>
<dbReference type="Proteomes" id="UP000003763">
    <property type="component" value="Unassembled WGS sequence"/>
</dbReference>
<dbReference type="RefSeq" id="WP_007859780.1">
    <property type="nucleotide sequence ID" value="NZ_JH376420.1"/>
</dbReference>
<feature type="transmembrane region" description="Helical" evidence="8">
    <location>
        <begin position="400"/>
        <end position="418"/>
    </location>
</feature>
<evidence type="ECO:0000256" key="4">
    <source>
        <dbReference type="ARBA" id="ARBA00022692"/>
    </source>
</evidence>
<evidence type="ECO:0000256" key="6">
    <source>
        <dbReference type="ARBA" id="ARBA00023136"/>
    </source>
</evidence>
<evidence type="ECO:0000313" key="10">
    <source>
        <dbReference type="Proteomes" id="UP000003763"/>
    </source>
</evidence>
<dbReference type="Gene3D" id="1.20.1730.10">
    <property type="entry name" value="Sodium/glucose cotransporter"/>
    <property type="match status" value="1"/>
</dbReference>
<dbReference type="PANTHER" id="PTHR48086:SF7">
    <property type="entry name" value="SODIUM-SOLUTE SYMPORTER-RELATED"/>
    <property type="match status" value="1"/>
</dbReference>
<dbReference type="GO" id="GO:0022857">
    <property type="term" value="F:transmembrane transporter activity"/>
    <property type="evidence" value="ECO:0007669"/>
    <property type="project" value="InterPro"/>
</dbReference>
<comment type="similarity">
    <text evidence="2 7">Belongs to the sodium:solute symporter (SSF) (TC 2.A.21) family.</text>
</comment>
<dbReference type="InterPro" id="IPR001734">
    <property type="entry name" value="Na/solute_symporter"/>
</dbReference>
<reference evidence="9 10" key="1">
    <citation type="submission" date="2011-08" db="EMBL/GenBank/DDBJ databases">
        <title>The Genome Sequence of Clostridium citroniae WAL-17108.</title>
        <authorList>
            <consortium name="The Broad Institute Genome Sequencing Platform"/>
            <person name="Earl A."/>
            <person name="Ward D."/>
            <person name="Feldgarden M."/>
            <person name="Gevers D."/>
            <person name="Finegold S.M."/>
            <person name="Summanen P.H."/>
            <person name="Molitoris D.R."/>
            <person name="Vaisanen M.L."/>
            <person name="Daigneault M."/>
            <person name="Allen-Vercoe E."/>
            <person name="Young S.K."/>
            <person name="Zeng Q."/>
            <person name="Gargeya S."/>
            <person name="Fitzgerald M."/>
            <person name="Haas B."/>
            <person name="Abouelleil A."/>
            <person name="Alvarado L."/>
            <person name="Arachchi H.M."/>
            <person name="Berlin A."/>
            <person name="Brown A."/>
            <person name="Chapman S.B."/>
            <person name="Chen Z."/>
            <person name="Dunbar C."/>
            <person name="Freedman E."/>
            <person name="Gearin G."/>
            <person name="Gellesch M."/>
            <person name="Goldberg J."/>
            <person name="Griggs A."/>
            <person name="Gujja S."/>
            <person name="Heiman D."/>
            <person name="Howarth C."/>
            <person name="Larson L."/>
            <person name="Lui A."/>
            <person name="MacDonald P.J.P."/>
            <person name="Montmayeur A."/>
            <person name="Murphy C."/>
            <person name="Neiman D."/>
            <person name="Pearson M."/>
            <person name="Priest M."/>
            <person name="Roberts A."/>
            <person name="Saif S."/>
            <person name="Shea T."/>
            <person name="Shenoy N."/>
            <person name="Sisk P."/>
            <person name="Stolte C."/>
            <person name="Sykes S."/>
            <person name="Wortman J."/>
            <person name="Nusbaum C."/>
            <person name="Birren B."/>
        </authorList>
    </citation>
    <scope>NUCLEOTIDE SEQUENCE [LARGE SCALE GENOMIC DNA]</scope>
    <source>
        <strain evidence="9 10">WAL-17108</strain>
    </source>
</reference>
<keyword evidence="6 8" id="KW-0472">Membrane</keyword>
<comment type="caution">
    <text evidence="9">The sequence shown here is derived from an EMBL/GenBank/DDBJ whole genome shotgun (WGS) entry which is preliminary data.</text>
</comment>
<feature type="transmembrane region" description="Helical" evidence="8">
    <location>
        <begin position="368"/>
        <end position="388"/>
    </location>
</feature>
<feature type="transmembrane region" description="Helical" evidence="8">
    <location>
        <begin position="230"/>
        <end position="252"/>
    </location>
</feature>
<dbReference type="GO" id="GO:0005886">
    <property type="term" value="C:plasma membrane"/>
    <property type="evidence" value="ECO:0007669"/>
    <property type="project" value="TreeGrafter"/>
</dbReference>
<dbReference type="Pfam" id="PF00474">
    <property type="entry name" value="SSF"/>
    <property type="match status" value="1"/>
</dbReference>
<proteinExistence type="inferred from homology"/>
<dbReference type="EMBL" id="ADLJ01000007">
    <property type="protein sequence ID" value="EHF00081.1"/>
    <property type="molecule type" value="Genomic_DNA"/>
</dbReference>